<evidence type="ECO:0000313" key="3">
    <source>
        <dbReference type="Proteomes" id="UP000807504"/>
    </source>
</evidence>
<feature type="transmembrane region" description="Helical" evidence="1">
    <location>
        <begin position="196"/>
        <end position="215"/>
    </location>
</feature>
<gene>
    <name evidence="2" type="ORF">HNY73_003495</name>
</gene>
<sequence>MASQTIASSAVPLCRYRMQADDLLSPRSFQTLIRPSEYCTKNRDSSEKTTLCHSCIQLYSSVHQNSHLSPLSREAEVMVVVRTVHAAANVIAPYERILGVLQTCSFPDKWSVILLYGFEDLSPRFLVMGGRLRSFIPFISLSELSVVCFLVILSEFSVVCFLVSPSELGVICSLVSLSELSVVCFLVSLSELSDACFLVNLCELSVVCFLVSLSEFSVVCFLVRLSELSVVCLLVSLNSVFVS</sequence>
<comment type="caution">
    <text evidence="2">The sequence shown here is derived from an EMBL/GenBank/DDBJ whole genome shotgun (WGS) entry which is preliminary data.</text>
</comment>
<proteinExistence type="predicted"/>
<organism evidence="2 3">
    <name type="scientific">Argiope bruennichi</name>
    <name type="common">Wasp spider</name>
    <name type="synonym">Aranea bruennichi</name>
    <dbReference type="NCBI Taxonomy" id="94029"/>
    <lineage>
        <taxon>Eukaryota</taxon>
        <taxon>Metazoa</taxon>
        <taxon>Ecdysozoa</taxon>
        <taxon>Arthropoda</taxon>
        <taxon>Chelicerata</taxon>
        <taxon>Arachnida</taxon>
        <taxon>Araneae</taxon>
        <taxon>Araneomorphae</taxon>
        <taxon>Entelegynae</taxon>
        <taxon>Araneoidea</taxon>
        <taxon>Araneidae</taxon>
        <taxon>Argiope</taxon>
    </lineage>
</organism>
<evidence type="ECO:0000313" key="2">
    <source>
        <dbReference type="EMBL" id="KAF8791818.1"/>
    </source>
</evidence>
<reference evidence="2" key="1">
    <citation type="journal article" date="2020" name="bioRxiv">
        <title>Chromosome-level reference genome of the European wasp spider Argiope bruennichi: a resource for studies on range expansion and evolutionary adaptation.</title>
        <authorList>
            <person name="Sheffer M.M."/>
            <person name="Hoppe A."/>
            <person name="Krehenwinkel H."/>
            <person name="Uhl G."/>
            <person name="Kuss A.W."/>
            <person name="Jensen L."/>
            <person name="Jensen C."/>
            <person name="Gillespie R.G."/>
            <person name="Hoff K.J."/>
            <person name="Prost S."/>
        </authorList>
    </citation>
    <scope>NUCLEOTIDE SEQUENCE</scope>
</reference>
<accession>A0A8T0FNQ5</accession>
<protein>
    <submittedName>
        <fullName evidence="2">Uncharacterized protein</fullName>
    </submittedName>
</protein>
<keyword evidence="1" id="KW-1133">Transmembrane helix</keyword>
<reference evidence="2" key="2">
    <citation type="submission" date="2020-06" db="EMBL/GenBank/DDBJ databases">
        <authorList>
            <person name="Sheffer M."/>
        </authorList>
    </citation>
    <scope>NUCLEOTIDE SEQUENCE</scope>
</reference>
<dbReference type="EMBL" id="JABXBU010000003">
    <property type="protein sequence ID" value="KAF8791818.1"/>
    <property type="molecule type" value="Genomic_DNA"/>
</dbReference>
<dbReference type="Proteomes" id="UP000807504">
    <property type="component" value="Unassembled WGS sequence"/>
</dbReference>
<keyword evidence="3" id="KW-1185">Reference proteome</keyword>
<dbReference type="AlphaFoldDB" id="A0A8T0FNQ5"/>
<name>A0A8T0FNQ5_ARGBR</name>
<keyword evidence="1" id="KW-0812">Transmembrane</keyword>
<evidence type="ECO:0000256" key="1">
    <source>
        <dbReference type="SAM" id="Phobius"/>
    </source>
</evidence>
<feature type="transmembrane region" description="Helical" evidence="1">
    <location>
        <begin position="134"/>
        <end position="156"/>
    </location>
</feature>
<feature type="transmembrane region" description="Helical" evidence="1">
    <location>
        <begin position="168"/>
        <end position="189"/>
    </location>
</feature>
<keyword evidence="1" id="KW-0472">Membrane</keyword>